<comment type="caution">
    <text evidence="3">The sequence shown here is derived from an EMBL/GenBank/DDBJ whole genome shotgun (WGS) entry which is preliminary data.</text>
</comment>
<protein>
    <submittedName>
        <fullName evidence="3">Uncharacterized protein</fullName>
    </submittedName>
</protein>
<organism evidence="3 4">
    <name type="scientific">Morganella morganii</name>
    <name type="common">Proteus morganii</name>
    <dbReference type="NCBI Taxonomy" id="582"/>
    <lineage>
        <taxon>Bacteria</taxon>
        <taxon>Pseudomonadati</taxon>
        <taxon>Pseudomonadota</taxon>
        <taxon>Gammaproteobacteria</taxon>
        <taxon>Enterobacterales</taxon>
        <taxon>Morganellaceae</taxon>
        <taxon>Morganella</taxon>
    </lineage>
</organism>
<evidence type="ECO:0000313" key="3">
    <source>
        <dbReference type="EMBL" id="KJF76361.1"/>
    </source>
</evidence>
<dbReference type="AlphaFoldDB" id="A0A0D8L5B1"/>
<dbReference type="Proteomes" id="UP000032582">
    <property type="component" value="Unassembled WGS sequence"/>
</dbReference>
<feature type="domain" description="Plasmid segregation protein ParM C-terminal" evidence="2">
    <location>
        <begin position="164"/>
        <end position="319"/>
    </location>
</feature>
<accession>A0A0D8L5B1</accession>
<reference evidence="3 4" key="1">
    <citation type="submission" date="2015-02" db="EMBL/GenBank/DDBJ databases">
        <title>Whole genome shotgun sequencing of cultured foodborne pathogen.</title>
        <authorList>
            <person name="Timme R."/>
            <person name="Allard M.W."/>
            <person name="Strain E."/>
            <person name="Evans P.S."/>
            <person name="Brown E."/>
        </authorList>
    </citation>
    <scope>NUCLEOTIDE SEQUENCE [LARGE SCALE GENOMIC DNA]</scope>
    <source>
        <strain evidence="3 4">GCSL-TSO-24</strain>
    </source>
</reference>
<gene>
    <name evidence="3" type="ORF">UA45_19005</name>
</gene>
<dbReference type="Pfam" id="PF06406">
    <property type="entry name" value="StbA_N"/>
    <property type="match status" value="1"/>
</dbReference>
<sequence length="323" mass="35359">MKIFCDDGSTNVKLAWFEKGNINTSLSTNSFRKGWKVEGLGSNQTYNYELEGQKFTFDEVSNEAIKTTHIEYQYSDVNVLAVHHALLKSGIPPQEVSLTVTLPISEFYTPDCQKNELAIQRKTDNLMRPVRLNKHEGFVITGVEVMPESLPAVFSQLVEDEVGALEKSLVIDLGGTTLDVGVIVGQFDGVSAIHGNSAIGVSMVTQAALTALKMASSDTSALVADELIKRREDEAFIRQVVNDESKIPLVLSTINSAIEKLGAEVVDDLAGFRNVNRVYLVGGGASLIEPAVKQAWHNICHKIHVMDTPQLALVKSIAKFKEE</sequence>
<dbReference type="SUPFAM" id="SSF53067">
    <property type="entry name" value="Actin-like ATPase domain"/>
    <property type="match status" value="2"/>
</dbReference>
<dbReference type="InterPro" id="IPR043129">
    <property type="entry name" value="ATPase_NBD"/>
</dbReference>
<evidence type="ECO:0000259" key="1">
    <source>
        <dbReference type="Pfam" id="PF06406"/>
    </source>
</evidence>
<feature type="domain" description="Plasmid segregation protein ParM/StbA N-terminal" evidence="1">
    <location>
        <begin position="1"/>
        <end position="157"/>
    </location>
</feature>
<dbReference type="Pfam" id="PF21523">
    <property type="entry name" value="ParM_N"/>
    <property type="match status" value="1"/>
</dbReference>
<evidence type="ECO:0000259" key="2">
    <source>
        <dbReference type="Pfam" id="PF21523"/>
    </source>
</evidence>
<dbReference type="InterPro" id="IPR048345">
    <property type="entry name" value="ParM_C"/>
</dbReference>
<dbReference type="EMBL" id="JZSH01000341">
    <property type="protein sequence ID" value="KJF76361.1"/>
    <property type="molecule type" value="Genomic_DNA"/>
</dbReference>
<name>A0A0D8L5B1_MORMO</name>
<dbReference type="Gene3D" id="3.30.420.40">
    <property type="match status" value="2"/>
</dbReference>
<proteinExistence type="predicted"/>
<evidence type="ECO:0000313" key="4">
    <source>
        <dbReference type="Proteomes" id="UP000032582"/>
    </source>
</evidence>
<dbReference type="InterPro" id="IPR056367">
    <property type="entry name" value="ASKHA_NBD_ParM_R1-like"/>
</dbReference>
<dbReference type="CDD" id="cd24022">
    <property type="entry name" value="ASKHA_NBD_ParM_R1-like"/>
    <property type="match status" value="1"/>
</dbReference>
<dbReference type="InterPro" id="IPR009440">
    <property type="entry name" value="ParM/StbA_N"/>
</dbReference>
<dbReference type="PATRIC" id="fig|582.24.peg.6065"/>